<dbReference type="Proteomes" id="UP000011124">
    <property type="component" value="Chromosome"/>
</dbReference>
<dbReference type="eggNOG" id="COG2026">
    <property type="taxonomic scope" value="Bacteria"/>
</dbReference>
<dbReference type="STRING" id="546271.Selsp_1988"/>
<keyword evidence="6" id="KW-1185">Reference proteome</keyword>
<sequence>MKSYQLIYSERAKKDVKKLDPYTKQMIKSWIEKRLLHSENPRAHGKALTGNHKGEWRYRIGDYRLICAIEDERLVILALALGHRREVY</sequence>
<organism evidence="4 5">
    <name type="scientific">Selenomonas sputigena (strain ATCC 35185 / DSM 20758 / CCUG 44933 / VPI D19B-28)</name>
    <dbReference type="NCBI Taxonomy" id="546271"/>
    <lineage>
        <taxon>Bacteria</taxon>
        <taxon>Bacillati</taxon>
        <taxon>Bacillota</taxon>
        <taxon>Negativicutes</taxon>
        <taxon>Selenomonadales</taxon>
        <taxon>Selenomonadaceae</taxon>
        <taxon>Selenomonas</taxon>
    </lineage>
</organism>
<dbReference type="NCBIfam" id="TIGR02385">
    <property type="entry name" value="RelE_StbE"/>
    <property type="match status" value="1"/>
</dbReference>
<gene>
    <name evidence="3" type="ordered locus">Selsp_1988</name>
    <name evidence="4" type="ORF">SELSPUOL_02656</name>
</gene>
<evidence type="ECO:0000313" key="6">
    <source>
        <dbReference type="Proteomes" id="UP000011124"/>
    </source>
</evidence>
<reference evidence="3 6" key="2">
    <citation type="submission" date="2011-04" db="EMBL/GenBank/DDBJ databases">
        <title>The complete genome of Selenomonas sputigena DSM 20758.</title>
        <authorList>
            <consortium name="US DOE Joint Genome Institute (JGI-PGF)"/>
            <person name="Lucas S."/>
            <person name="Copeland A."/>
            <person name="Lapidus A."/>
            <person name="Bruce D."/>
            <person name="Goodwin L."/>
            <person name="Pitluck S."/>
            <person name="Peters L."/>
            <person name="Kyrpides N."/>
            <person name="Mavromatis K."/>
            <person name="Ivanova N."/>
            <person name="Ovchinnikova G."/>
            <person name="Teshima H."/>
            <person name="Detter J.C."/>
            <person name="Tapia R."/>
            <person name="Han C."/>
            <person name="Land M."/>
            <person name="Hauser L."/>
            <person name="Markowitz V."/>
            <person name="Cheng J.-F."/>
            <person name="Hugenholtz P."/>
            <person name="Woyke T."/>
            <person name="Wu D."/>
            <person name="Gronow S."/>
            <person name="Wellnitz S."/>
            <person name="Schneider S."/>
            <person name="Klenk H.-P."/>
            <person name="Eisen J.A."/>
        </authorList>
    </citation>
    <scope>NUCLEOTIDE SEQUENCE [LARGE SCALE GENOMIC DNA]</scope>
    <source>
        <strain evidence="3">ATCC 35185</strain>
        <strain evidence="6">ATCC 35185 / DSM 20758 / VPI D19B-28</strain>
    </source>
</reference>
<dbReference type="InterPro" id="IPR035093">
    <property type="entry name" value="RelE/ParE_toxin_dom_sf"/>
</dbReference>
<evidence type="ECO:0000313" key="3">
    <source>
        <dbReference type="EMBL" id="AEC00938.1"/>
    </source>
</evidence>
<reference evidence="4 5" key="1">
    <citation type="submission" date="2009-09" db="EMBL/GenBank/DDBJ databases">
        <authorList>
            <person name="Weinstock G."/>
            <person name="Sodergren E."/>
            <person name="Clifton S."/>
            <person name="Fulton L."/>
            <person name="Fulton B."/>
            <person name="Courtney L."/>
            <person name="Fronick C."/>
            <person name="Harrison M."/>
            <person name="Strong C."/>
            <person name="Farmer C."/>
            <person name="Delahaunty K."/>
            <person name="Markovic C."/>
            <person name="Hall O."/>
            <person name="Minx P."/>
            <person name="Tomlinson C."/>
            <person name="Mitreva M."/>
            <person name="Nelson J."/>
            <person name="Hou S."/>
            <person name="Wollam A."/>
            <person name="Pepin K.H."/>
            <person name="Johnson M."/>
            <person name="Bhonagiri V."/>
            <person name="Nash W.E."/>
            <person name="Warren W."/>
            <person name="Chinwalla A."/>
            <person name="Mardis E.R."/>
            <person name="Wilson R.K."/>
        </authorList>
    </citation>
    <scope>NUCLEOTIDE SEQUENCE [LARGE SCALE GENOMIC DNA]</scope>
    <source>
        <strain evidence="4">ATCC 35185</strain>
        <strain evidence="5">ATCC 35185 / DSM 20758 / VPI D19B-28</strain>
    </source>
</reference>
<dbReference type="HOGENOM" id="CLU_155761_1_1_9"/>
<dbReference type="OrthoDB" id="9805098at2"/>
<dbReference type="RefSeq" id="WP_006194026.1">
    <property type="nucleotide sequence ID" value="NC_015437.1"/>
</dbReference>
<keyword evidence="2" id="KW-1277">Toxin-antitoxin system</keyword>
<dbReference type="KEGG" id="ssg:Selsp_1988"/>
<dbReference type="SUPFAM" id="SSF143011">
    <property type="entry name" value="RelE-like"/>
    <property type="match status" value="1"/>
</dbReference>
<dbReference type="Gene3D" id="3.30.2310.20">
    <property type="entry name" value="RelE-like"/>
    <property type="match status" value="1"/>
</dbReference>
<evidence type="ECO:0000256" key="1">
    <source>
        <dbReference type="ARBA" id="ARBA00006226"/>
    </source>
</evidence>
<accession>C9LYU5</accession>
<evidence type="ECO:0000313" key="4">
    <source>
        <dbReference type="EMBL" id="EEX76045.1"/>
    </source>
</evidence>
<protein>
    <submittedName>
        <fullName evidence="4">Addiction module toxin, RelE/StbE family</fullName>
    </submittedName>
</protein>
<dbReference type="PANTHER" id="PTHR35601:SF1">
    <property type="entry name" value="TOXIN RELE"/>
    <property type="match status" value="1"/>
</dbReference>
<comment type="similarity">
    <text evidence="1">Belongs to the RelE toxin family.</text>
</comment>
<evidence type="ECO:0000256" key="2">
    <source>
        <dbReference type="ARBA" id="ARBA00022649"/>
    </source>
</evidence>
<evidence type="ECO:0000313" key="5">
    <source>
        <dbReference type="Proteomes" id="UP000003505"/>
    </source>
</evidence>
<dbReference type="Pfam" id="PF05016">
    <property type="entry name" value="ParE_toxin"/>
    <property type="match status" value="1"/>
</dbReference>
<dbReference type="AlphaFoldDB" id="C9LYU5"/>
<dbReference type="Proteomes" id="UP000003505">
    <property type="component" value="Unassembled WGS sequence"/>
</dbReference>
<proteinExistence type="inferred from homology"/>
<dbReference type="PANTHER" id="PTHR35601">
    <property type="entry name" value="TOXIN RELE"/>
    <property type="match status" value="1"/>
</dbReference>
<dbReference type="EMBL" id="CP002637">
    <property type="protein sequence ID" value="AEC00938.1"/>
    <property type="molecule type" value="Genomic_DNA"/>
</dbReference>
<dbReference type="EMBL" id="ACKP02000055">
    <property type="protein sequence ID" value="EEX76045.1"/>
    <property type="molecule type" value="Genomic_DNA"/>
</dbReference>
<dbReference type="InterPro" id="IPR007712">
    <property type="entry name" value="RelE/ParE_toxin"/>
</dbReference>
<name>C9LYU5_SELS3</name>